<organism evidence="1 2">
    <name type="scientific">Haematococcus lacustris</name>
    <name type="common">Green alga</name>
    <name type="synonym">Haematococcus pluvialis</name>
    <dbReference type="NCBI Taxonomy" id="44745"/>
    <lineage>
        <taxon>Eukaryota</taxon>
        <taxon>Viridiplantae</taxon>
        <taxon>Chlorophyta</taxon>
        <taxon>core chlorophytes</taxon>
        <taxon>Chlorophyceae</taxon>
        <taxon>CS clade</taxon>
        <taxon>Chlamydomonadales</taxon>
        <taxon>Haematococcaceae</taxon>
        <taxon>Haematococcus</taxon>
    </lineage>
</organism>
<comment type="caution">
    <text evidence="1">The sequence shown here is derived from an EMBL/GenBank/DDBJ whole genome shotgun (WGS) entry which is preliminary data.</text>
</comment>
<keyword evidence="2" id="KW-1185">Reference proteome</keyword>
<gene>
    <name evidence="1" type="ORF">HaLaN_09855</name>
</gene>
<evidence type="ECO:0000313" key="2">
    <source>
        <dbReference type="Proteomes" id="UP000485058"/>
    </source>
</evidence>
<dbReference type="InterPro" id="IPR038375">
    <property type="entry name" value="NDUFAF7_sf"/>
</dbReference>
<reference evidence="1 2" key="1">
    <citation type="submission" date="2020-02" db="EMBL/GenBank/DDBJ databases">
        <title>Draft genome sequence of Haematococcus lacustris strain NIES-144.</title>
        <authorList>
            <person name="Morimoto D."/>
            <person name="Nakagawa S."/>
            <person name="Yoshida T."/>
            <person name="Sawayama S."/>
        </authorList>
    </citation>
    <scope>NUCLEOTIDE SEQUENCE [LARGE SCALE GENOMIC DNA]</scope>
    <source>
        <strain evidence="1 2">NIES-144</strain>
    </source>
</reference>
<accession>A0A699ZED2</accession>
<protein>
    <submittedName>
        <fullName evidence="1">Uncharacterized protein</fullName>
    </submittedName>
</protein>
<dbReference type="EMBL" id="BLLF01000664">
    <property type="protein sequence ID" value="GFH13892.1"/>
    <property type="molecule type" value="Genomic_DNA"/>
</dbReference>
<name>A0A699ZED2_HAELA</name>
<evidence type="ECO:0000313" key="1">
    <source>
        <dbReference type="EMBL" id="GFH13892.1"/>
    </source>
</evidence>
<sequence length="82" mass="8872">MGQRLQQLLKRASPEQASDLVSGFQRLTDTQTEAGMGQSYKVMAITHEVDGEPAGFDGAMSVTQQQRVKQQQAIVLTPGHAS</sequence>
<dbReference type="AlphaFoldDB" id="A0A699ZED2"/>
<dbReference type="Proteomes" id="UP000485058">
    <property type="component" value="Unassembled WGS sequence"/>
</dbReference>
<proteinExistence type="predicted"/>
<dbReference type="Gene3D" id="3.40.50.12710">
    <property type="match status" value="1"/>
</dbReference>